<dbReference type="Gene3D" id="2.60.40.1180">
    <property type="entry name" value="Golgi alpha-mannosidase II"/>
    <property type="match status" value="1"/>
</dbReference>
<comment type="subunit">
    <text evidence="12">Disulfide-linked heterodimer composed of the catalytic light subunit SLC7A9 and the heavy subunit SLC3A1. The heterodimer is the minimal functional unit. Assembles in non-covalently linked heterotetramers (dimers of heterodimers) and higher order oligomers; the oligomerization is mediated by SLC3A1 likely to prevent degradation in the endoplasmic reticulum and facilitate heteromer trafficking to the plasma membrane. Disulfide-linked heterodimer composed of the catalytic light subunit SLC7A13 and the heavy subunit SLC3A1.</text>
</comment>
<protein>
    <recommendedName>
        <fullName evidence="13">Amino acid transporter heavy chain SLC3A1</fullName>
    </recommendedName>
    <alternativeName>
        <fullName evidence="16">Neutral and basic amino acid transport protein</fullName>
    </alternativeName>
    <alternativeName>
        <fullName evidence="15">Solute carrier family 3 member 1</fullName>
    </alternativeName>
    <alternativeName>
        <fullName evidence="14">b(0,+)-type amino acid transporter-related heavy chain</fullName>
    </alternativeName>
</protein>
<sequence>MSLTKDTDGSLELGLYTRNPGYQDEEGGGSAADTIHADPGEKHESDAAEYTQIKPYAGMPKEVLLLYSSQARYRVPREILFWLTVACTLALVTLTVTVIVMSPRCLSWWQASPVYQVYTRSFRDSDGDGVGDLKGIQEQLDHFEYLNIKSVWISPFYRSPMRDFGYDVADFRSIDPLFGTMQDFEDLLGEMQKKGLKLIMDFIPNHTSDQHRWFNLSRTREPHYKDYYVWTDCNATAPRPNNWVSVFGNSSWTYDDVRGQCYLHQFLKEQPDLNFRNLHVRKEITDIIHFWLEKGVDGFRMDAVKHLLEAAHLRDEPQVDPNKAPESVTSEWDLHHDYTTSQLGLHDLLRDWRAEMDIYSREPGRYRFMVTESYDYHEVDKTMMYYGTPLVKESDFPFNFYLLDLPQNTSGLWVQHLVHLWMANIPKGQWPNWVVSQESLYLHPPPPTFSFSNLPNSPLHLLFYFSNLHCYQVGNHDKPRIASSAGQTYIRVINMLLLTLPGTPTTYYGEEIGMENINVTDSQIQDPAGKYNASASRDPQRSPMQWSGDMNAGFNNKTNITWLPVHPDYSSVNVEVQKKDEGSVLAQYRFLNKLRQSELPLHRGWFCYVHADASVFSYLRELDGLDRAFLMVLNFGKESAITDLSSIRELPEQLKVLMSTNQVSEGKVLQKSRILTEAGEGLMIQYSTLIHFNPNHPEQCYVSEKTCYLSAMDILYKC</sequence>
<dbReference type="KEGG" id="cgob:115019828"/>
<dbReference type="Pfam" id="PF00128">
    <property type="entry name" value="Alpha-amylase"/>
    <property type="match status" value="2"/>
</dbReference>
<evidence type="ECO:0000256" key="4">
    <source>
        <dbReference type="ARBA" id="ARBA00022553"/>
    </source>
</evidence>
<dbReference type="Gene3D" id="3.20.20.80">
    <property type="entry name" value="Glycosidases"/>
    <property type="match status" value="2"/>
</dbReference>
<dbReference type="InterPro" id="IPR017853">
    <property type="entry name" value="GH"/>
</dbReference>
<evidence type="ECO:0000256" key="12">
    <source>
        <dbReference type="ARBA" id="ARBA00062813"/>
    </source>
</evidence>
<dbReference type="InterPro" id="IPR013780">
    <property type="entry name" value="Glyco_hydro_b"/>
</dbReference>
<dbReference type="GO" id="GO:0016324">
    <property type="term" value="C:apical plasma membrane"/>
    <property type="evidence" value="ECO:0007669"/>
    <property type="project" value="UniProtKB-SubCell"/>
</dbReference>
<feature type="transmembrane region" description="Helical" evidence="18">
    <location>
        <begin position="79"/>
        <end position="101"/>
    </location>
</feature>
<evidence type="ECO:0000256" key="17">
    <source>
        <dbReference type="SAM" id="MobiDB-lite"/>
    </source>
</evidence>
<dbReference type="FunFam" id="3.90.400.10:FF:000001">
    <property type="entry name" value="Maltase A3, isoform A"/>
    <property type="match status" value="1"/>
</dbReference>
<dbReference type="InterPro" id="IPR006047">
    <property type="entry name" value="GH13_cat_dom"/>
</dbReference>
<evidence type="ECO:0000256" key="2">
    <source>
        <dbReference type="ARBA" id="ARBA00022448"/>
    </source>
</evidence>
<keyword evidence="10" id="KW-1015">Disulfide bond</keyword>
<dbReference type="FunCoup" id="A0A6J2R4Z5">
    <property type="interactions" value="15"/>
</dbReference>
<accession>A0A6J2R4Z5</accession>
<dbReference type="OrthoDB" id="1740265at2759"/>
<evidence type="ECO:0000256" key="8">
    <source>
        <dbReference type="ARBA" id="ARBA00022989"/>
    </source>
</evidence>
<evidence type="ECO:0000256" key="10">
    <source>
        <dbReference type="ARBA" id="ARBA00023157"/>
    </source>
</evidence>
<reference evidence="21" key="1">
    <citation type="submission" date="2025-08" db="UniProtKB">
        <authorList>
            <consortium name="RefSeq"/>
        </authorList>
    </citation>
    <scope>IDENTIFICATION</scope>
</reference>
<keyword evidence="5 18" id="KW-0812">Transmembrane</keyword>
<evidence type="ECO:0000256" key="11">
    <source>
        <dbReference type="ARBA" id="ARBA00023180"/>
    </source>
</evidence>
<evidence type="ECO:0000256" key="6">
    <source>
        <dbReference type="ARBA" id="ARBA00022968"/>
    </source>
</evidence>
<keyword evidence="3" id="KW-1003">Cell membrane</keyword>
<feature type="compositionally biased region" description="Basic and acidic residues" evidence="17">
    <location>
        <begin position="35"/>
        <end position="46"/>
    </location>
</feature>
<evidence type="ECO:0000256" key="5">
    <source>
        <dbReference type="ARBA" id="ARBA00022692"/>
    </source>
</evidence>
<dbReference type="PANTHER" id="PTHR10357:SF179">
    <property type="entry name" value="NEUTRAL AND BASIC AMINO ACID TRANSPORT PROTEIN RBAT"/>
    <property type="match status" value="1"/>
</dbReference>
<dbReference type="RefSeq" id="XP_029305334.1">
    <property type="nucleotide sequence ID" value="XM_029449474.1"/>
</dbReference>
<dbReference type="GO" id="GO:0006865">
    <property type="term" value="P:amino acid transport"/>
    <property type="evidence" value="ECO:0007669"/>
    <property type="project" value="UniProtKB-KW"/>
</dbReference>
<keyword evidence="8 18" id="KW-1133">Transmembrane helix</keyword>
<evidence type="ECO:0000313" key="21">
    <source>
        <dbReference type="RefSeq" id="XP_029305334.1"/>
    </source>
</evidence>
<dbReference type="FunFam" id="2.60.40.1180:FF:000026">
    <property type="entry name" value="Solute carrier family 3 (amino acid transporter heavy chain), member 1"/>
    <property type="match status" value="1"/>
</dbReference>
<evidence type="ECO:0000256" key="16">
    <source>
        <dbReference type="ARBA" id="ARBA00083001"/>
    </source>
</evidence>
<dbReference type="InterPro" id="IPR045857">
    <property type="entry name" value="O16G_dom_2"/>
</dbReference>
<organism evidence="20 21">
    <name type="scientific">Cottoperca gobio</name>
    <name type="common">Frogmouth</name>
    <name type="synonym">Aphritis gobio</name>
    <dbReference type="NCBI Taxonomy" id="56716"/>
    <lineage>
        <taxon>Eukaryota</taxon>
        <taxon>Metazoa</taxon>
        <taxon>Chordata</taxon>
        <taxon>Craniata</taxon>
        <taxon>Vertebrata</taxon>
        <taxon>Euteleostomi</taxon>
        <taxon>Actinopterygii</taxon>
        <taxon>Neopterygii</taxon>
        <taxon>Teleostei</taxon>
        <taxon>Neoteleostei</taxon>
        <taxon>Acanthomorphata</taxon>
        <taxon>Eupercaria</taxon>
        <taxon>Perciformes</taxon>
        <taxon>Notothenioidei</taxon>
        <taxon>Bovichtidae</taxon>
        <taxon>Cottoperca</taxon>
    </lineage>
</organism>
<evidence type="ECO:0000256" key="9">
    <source>
        <dbReference type="ARBA" id="ARBA00023136"/>
    </source>
</evidence>
<feature type="region of interest" description="Disordered" evidence="17">
    <location>
        <begin position="1"/>
        <end position="46"/>
    </location>
</feature>
<dbReference type="CTD" id="6519"/>
<evidence type="ECO:0000256" key="13">
    <source>
        <dbReference type="ARBA" id="ARBA00068638"/>
    </source>
</evidence>
<comment type="subcellular location">
    <subcellularLocation>
        <location evidence="1">Apical cell membrane</location>
        <topology evidence="1">Single-pass type II membrane protein</topology>
    </subcellularLocation>
</comment>
<dbReference type="SMART" id="SM00642">
    <property type="entry name" value="Aamy"/>
    <property type="match status" value="1"/>
</dbReference>
<evidence type="ECO:0000256" key="15">
    <source>
        <dbReference type="ARBA" id="ARBA00080119"/>
    </source>
</evidence>
<keyword evidence="7" id="KW-0029">Amino-acid transport</keyword>
<feature type="domain" description="Glycosyl hydrolase family 13 catalytic" evidence="19">
    <location>
        <begin position="116"/>
        <end position="541"/>
    </location>
</feature>
<evidence type="ECO:0000259" key="19">
    <source>
        <dbReference type="SMART" id="SM00642"/>
    </source>
</evidence>
<dbReference type="InParanoid" id="A0A6J2R4Z5"/>
<name>A0A6J2R4Z5_COTGO</name>
<dbReference type="Proteomes" id="UP000504630">
    <property type="component" value="Chromosome 15"/>
</dbReference>
<evidence type="ECO:0000313" key="20">
    <source>
        <dbReference type="Proteomes" id="UP000504630"/>
    </source>
</evidence>
<dbReference type="GO" id="GO:0005975">
    <property type="term" value="P:carbohydrate metabolic process"/>
    <property type="evidence" value="ECO:0007669"/>
    <property type="project" value="InterPro"/>
</dbReference>
<keyword evidence="9 18" id="KW-0472">Membrane</keyword>
<keyword evidence="20" id="KW-1185">Reference proteome</keyword>
<dbReference type="GeneID" id="115019828"/>
<evidence type="ECO:0000256" key="1">
    <source>
        <dbReference type="ARBA" id="ARBA00004655"/>
    </source>
</evidence>
<dbReference type="SUPFAM" id="SSF51445">
    <property type="entry name" value="(Trans)glycosidases"/>
    <property type="match status" value="1"/>
</dbReference>
<evidence type="ECO:0000256" key="14">
    <source>
        <dbReference type="ARBA" id="ARBA00076162"/>
    </source>
</evidence>
<dbReference type="Gene3D" id="3.90.400.10">
    <property type="entry name" value="Oligo-1,6-glucosidase, Domain 2"/>
    <property type="match status" value="1"/>
</dbReference>
<proteinExistence type="predicted"/>
<evidence type="ECO:0000256" key="18">
    <source>
        <dbReference type="SAM" id="Phobius"/>
    </source>
</evidence>
<evidence type="ECO:0000256" key="7">
    <source>
        <dbReference type="ARBA" id="ARBA00022970"/>
    </source>
</evidence>
<keyword evidence="6" id="KW-0735">Signal-anchor</keyword>
<keyword evidence="4" id="KW-0597">Phosphoprotein</keyword>
<evidence type="ECO:0000256" key="3">
    <source>
        <dbReference type="ARBA" id="ARBA00022475"/>
    </source>
</evidence>
<gene>
    <name evidence="21" type="primary">slc3a1</name>
</gene>
<keyword evidence="11" id="KW-0325">Glycoprotein</keyword>
<dbReference type="PANTHER" id="PTHR10357">
    <property type="entry name" value="ALPHA-AMYLASE FAMILY MEMBER"/>
    <property type="match status" value="1"/>
</dbReference>
<dbReference type="CDD" id="cd11359">
    <property type="entry name" value="AmyAc_SLC3A1"/>
    <property type="match status" value="1"/>
</dbReference>
<dbReference type="AlphaFoldDB" id="A0A6J2R4Z5"/>
<keyword evidence="2" id="KW-0813">Transport</keyword>